<dbReference type="Gene3D" id="2.130.10.10">
    <property type="entry name" value="YVTN repeat-like/Quinoprotein amine dehydrogenase"/>
    <property type="match status" value="1"/>
</dbReference>
<dbReference type="RefSeq" id="WP_062543949.1">
    <property type="nucleotide sequence ID" value="NZ_CP012643.1"/>
</dbReference>
<proteinExistence type="predicted"/>
<dbReference type="SUPFAM" id="SSF63825">
    <property type="entry name" value="YWTD domain"/>
    <property type="match status" value="1"/>
</dbReference>
<dbReference type="PANTHER" id="PTHR47197:SF3">
    <property type="entry name" value="DIHYDRO-HEME D1 DEHYDROGENASE"/>
    <property type="match status" value="1"/>
</dbReference>
<evidence type="ECO:0000313" key="2">
    <source>
        <dbReference type="Proteomes" id="UP000061382"/>
    </source>
</evidence>
<dbReference type="OrthoDB" id="9773938at2"/>
<dbReference type="InterPro" id="IPR051200">
    <property type="entry name" value="Host-pathogen_enzymatic-act"/>
</dbReference>
<dbReference type="PROSITE" id="PS51257">
    <property type="entry name" value="PROKAR_LIPOPROTEIN"/>
    <property type="match status" value="1"/>
</dbReference>
<dbReference type="PANTHER" id="PTHR47197">
    <property type="entry name" value="PROTEIN NIRF"/>
    <property type="match status" value="1"/>
</dbReference>
<dbReference type="PATRIC" id="fig|512763.3.peg.2514"/>
<reference evidence="1 2" key="1">
    <citation type="submission" date="2015-08" db="EMBL/GenBank/DDBJ databases">
        <title>Complete genome sequence of Rufibacter tibetensis strain 1351t, a radiation-resistant bacterium from tibet plateau.</title>
        <authorList>
            <person name="Dai J."/>
        </authorList>
    </citation>
    <scope>NUCLEOTIDE SEQUENCE [LARGE SCALE GENOMIC DNA]</scope>
    <source>
        <strain evidence="1 2">1351</strain>
    </source>
</reference>
<dbReference type="STRING" id="512763.DC20_11430"/>
<evidence type="ECO:0000313" key="1">
    <source>
        <dbReference type="EMBL" id="ALI99467.1"/>
    </source>
</evidence>
<evidence type="ECO:0008006" key="3">
    <source>
        <dbReference type="Google" id="ProtNLM"/>
    </source>
</evidence>
<dbReference type="EMBL" id="CP012643">
    <property type="protein sequence ID" value="ALI99467.1"/>
    <property type="molecule type" value="Genomic_DNA"/>
</dbReference>
<sequence length="347" mass="37115">MKRFPLFKQALHGLLGAALLFATSCQEEEKELLPVFETGVLISTMGETGTSSGSVSYYDRATGNVEADLFQKANNRALDGNLVSMATALERTYLITSKDTIEVLASRTFTSAGTISGITSPRRLITGTSRTAYISSWITSPDSGRVVQVNLGTNAITKNMKVGPNPGAMALVGSRLFVANEGRDKVNVLNTTTFIIDTTLTVGDNPNSMVVDASGILWVLCGGKADGSTKGRLVRINPSALRSQPREFEFSNSALQPHGLTLSGSKNRIFFAHDGVYSMDINALSLPALPIIPRRVEALGQDPADGLLYTGRAQANGSNGWVIRYRSNGAVVDSFEVQGVPKAFGFR</sequence>
<protein>
    <recommendedName>
        <fullName evidence="3">SMP-30/Gluconolactonase/LRE-like region domain-containing protein</fullName>
    </recommendedName>
</protein>
<gene>
    <name evidence="1" type="ORF">DC20_11430</name>
</gene>
<accession>A0A0P0CQ39</accession>
<dbReference type="KEGG" id="rti:DC20_11430"/>
<dbReference type="AlphaFoldDB" id="A0A0P0CQ39"/>
<name>A0A0P0CQ39_9BACT</name>
<keyword evidence="2" id="KW-1185">Reference proteome</keyword>
<organism evidence="1 2">
    <name type="scientific">Rufibacter tibetensis</name>
    <dbReference type="NCBI Taxonomy" id="512763"/>
    <lineage>
        <taxon>Bacteria</taxon>
        <taxon>Pseudomonadati</taxon>
        <taxon>Bacteroidota</taxon>
        <taxon>Cytophagia</taxon>
        <taxon>Cytophagales</taxon>
        <taxon>Hymenobacteraceae</taxon>
        <taxon>Rufibacter</taxon>
    </lineage>
</organism>
<dbReference type="Proteomes" id="UP000061382">
    <property type="component" value="Chromosome"/>
</dbReference>
<dbReference type="InterPro" id="IPR015943">
    <property type="entry name" value="WD40/YVTN_repeat-like_dom_sf"/>
</dbReference>